<dbReference type="GO" id="GO:0004653">
    <property type="term" value="F:polypeptide N-acetylgalactosaminyltransferase activity"/>
    <property type="evidence" value="ECO:0007669"/>
    <property type="project" value="TreeGrafter"/>
</dbReference>
<dbReference type="InterPro" id="IPR000772">
    <property type="entry name" value="Ricin_B_lectin"/>
</dbReference>
<keyword evidence="5" id="KW-0328">Glycosyltransferase</keyword>
<dbReference type="GO" id="GO:0000139">
    <property type="term" value="C:Golgi membrane"/>
    <property type="evidence" value="ECO:0007669"/>
    <property type="project" value="UniProtKB-SubCell"/>
</dbReference>
<keyword evidence="9" id="KW-1185">Reference proteome</keyword>
<proteinExistence type="inferred from homology"/>
<dbReference type="Proteomes" id="UP000678393">
    <property type="component" value="Unassembled WGS sequence"/>
</dbReference>
<keyword evidence="5" id="KW-0808">Transferase</keyword>
<dbReference type="SUPFAM" id="SSF50370">
    <property type="entry name" value="Ricin B-like lectins"/>
    <property type="match status" value="1"/>
</dbReference>
<evidence type="ECO:0000256" key="4">
    <source>
        <dbReference type="ARBA" id="ARBA00023157"/>
    </source>
</evidence>
<dbReference type="PANTHER" id="PTHR11675:SF131">
    <property type="entry name" value="POLYPEPTIDE N-ACETYLGALACTOSAMINYLTRANSFERASE 9-RELATED"/>
    <property type="match status" value="1"/>
</dbReference>
<dbReference type="OrthoDB" id="416652at2759"/>
<dbReference type="Gene3D" id="2.80.10.50">
    <property type="match status" value="1"/>
</dbReference>
<dbReference type="EMBL" id="CAJHNH020000728">
    <property type="protein sequence ID" value="CAG5119519.1"/>
    <property type="molecule type" value="Genomic_DNA"/>
</dbReference>
<comment type="caution">
    <text evidence="8">The sequence shown here is derived from an EMBL/GenBank/DDBJ whole genome shotgun (WGS) entry which is preliminary data.</text>
</comment>
<organism evidence="8 9">
    <name type="scientific">Candidula unifasciata</name>
    <dbReference type="NCBI Taxonomy" id="100452"/>
    <lineage>
        <taxon>Eukaryota</taxon>
        <taxon>Metazoa</taxon>
        <taxon>Spiralia</taxon>
        <taxon>Lophotrochozoa</taxon>
        <taxon>Mollusca</taxon>
        <taxon>Gastropoda</taxon>
        <taxon>Heterobranchia</taxon>
        <taxon>Euthyneura</taxon>
        <taxon>Panpulmonata</taxon>
        <taxon>Eupulmonata</taxon>
        <taxon>Stylommatophora</taxon>
        <taxon>Helicina</taxon>
        <taxon>Helicoidea</taxon>
        <taxon>Geomitridae</taxon>
        <taxon>Candidula</taxon>
    </lineage>
</organism>
<name>A0A8S3YR19_9EUPU</name>
<keyword evidence="2 5" id="KW-0430">Lectin</keyword>
<dbReference type="InterPro" id="IPR035992">
    <property type="entry name" value="Ricin_B-like_lectins"/>
</dbReference>
<sequence>MISVHRRLPDSVGNWLENFNGTLPEISVIIIFYNEAWTPLLRSVHSVIDRTPAHLLKQIILVDDNSTFDYLKAPLDKYFRKYPVVEIIHATGRLGLIKARLVGFEVSVAPVVVFLDSHTECFPGWVESMLIRISRNRKSVVFPLIQAIDKDTFKVKCARHPTFYCGFSWTFLQLQWMLIPRRVFSVRQDEADSIKSPTMPGGLFAIHREFFKKLGTYDPGTCRTWMCGGSLEMDPCSMVGHVFRTPNPHRAQIPLEVVTRNTQRVAEVWMDDYKNYYYERNNYQFVDVGNVTDRLQLRARLQCKSFEWYLKNIFPELSYPHNMTYVGLIRSKIDSRCIINTLDDKTSVDRAMLYDCKEPTVSHVWYMGAPGQIHQDKVFLCVDDRVVVLRQIKCQDLHPQWHYKEEKWLYHIHTGQCLTIAADSRLFVSPCTNSGLQLWHFQRRRSDLRFPSYL</sequence>
<evidence type="ECO:0000259" key="6">
    <source>
        <dbReference type="Pfam" id="PF00535"/>
    </source>
</evidence>
<dbReference type="EC" id="2.4.1.-" evidence="5"/>
<evidence type="ECO:0000313" key="9">
    <source>
        <dbReference type="Proteomes" id="UP000678393"/>
    </source>
</evidence>
<dbReference type="GO" id="GO:0006493">
    <property type="term" value="P:protein O-linked glycosylation"/>
    <property type="evidence" value="ECO:0007669"/>
    <property type="project" value="TreeGrafter"/>
</dbReference>
<feature type="domain" description="Glycosyltransferase 2-like" evidence="6">
    <location>
        <begin position="27"/>
        <end position="214"/>
    </location>
</feature>
<gene>
    <name evidence="8" type="ORF">CUNI_LOCUS5077</name>
</gene>
<comment type="pathway">
    <text evidence="5">Protein modification; protein glycosylation.</text>
</comment>
<comment type="similarity">
    <text evidence="5">Belongs to the glycosyltransferase 2 family. GalNAc-T subfamily.</text>
</comment>
<keyword evidence="3 5" id="KW-0333">Golgi apparatus</keyword>
<keyword evidence="4 5" id="KW-1015">Disulfide bond</keyword>
<evidence type="ECO:0000256" key="5">
    <source>
        <dbReference type="RuleBase" id="RU361242"/>
    </source>
</evidence>
<dbReference type="AlphaFoldDB" id="A0A8S3YR19"/>
<dbReference type="InterPro" id="IPR001173">
    <property type="entry name" value="Glyco_trans_2-like"/>
</dbReference>
<comment type="cofactor">
    <cofactor evidence="5">
        <name>Mn(2+)</name>
        <dbReference type="ChEBI" id="CHEBI:29035"/>
    </cofactor>
</comment>
<dbReference type="SUPFAM" id="SSF53448">
    <property type="entry name" value="Nucleotide-diphospho-sugar transferases"/>
    <property type="match status" value="1"/>
</dbReference>
<comment type="subcellular location">
    <subcellularLocation>
        <location evidence="1 5">Golgi apparatus membrane</location>
        <topology evidence="1 5">Single-pass type II membrane protein</topology>
    </subcellularLocation>
</comment>
<evidence type="ECO:0000256" key="1">
    <source>
        <dbReference type="ARBA" id="ARBA00004323"/>
    </source>
</evidence>
<evidence type="ECO:0000313" key="8">
    <source>
        <dbReference type="EMBL" id="CAG5119519.1"/>
    </source>
</evidence>
<dbReference type="Pfam" id="PF00652">
    <property type="entry name" value="Ricin_B_lectin"/>
    <property type="match status" value="1"/>
</dbReference>
<reference evidence="8" key="1">
    <citation type="submission" date="2021-04" db="EMBL/GenBank/DDBJ databases">
        <authorList>
            <consortium name="Molecular Ecology Group"/>
        </authorList>
    </citation>
    <scope>NUCLEOTIDE SEQUENCE</scope>
</reference>
<dbReference type="InterPro" id="IPR029044">
    <property type="entry name" value="Nucleotide-diphossugar_trans"/>
</dbReference>
<dbReference type="Gene3D" id="3.90.550.10">
    <property type="entry name" value="Spore Coat Polysaccharide Biosynthesis Protein SpsA, Chain A"/>
    <property type="match status" value="1"/>
</dbReference>
<evidence type="ECO:0000256" key="3">
    <source>
        <dbReference type="ARBA" id="ARBA00023034"/>
    </source>
</evidence>
<keyword evidence="5" id="KW-0464">Manganese</keyword>
<dbReference type="Pfam" id="PF00535">
    <property type="entry name" value="Glycos_transf_2"/>
    <property type="match status" value="1"/>
</dbReference>
<feature type="domain" description="Ricin B lectin" evidence="7">
    <location>
        <begin position="327"/>
        <end position="439"/>
    </location>
</feature>
<dbReference type="GO" id="GO:0030246">
    <property type="term" value="F:carbohydrate binding"/>
    <property type="evidence" value="ECO:0007669"/>
    <property type="project" value="UniProtKB-KW"/>
</dbReference>
<evidence type="ECO:0000259" key="7">
    <source>
        <dbReference type="Pfam" id="PF00652"/>
    </source>
</evidence>
<accession>A0A8S3YR19</accession>
<dbReference type="PANTHER" id="PTHR11675">
    <property type="entry name" value="N-ACETYLGALACTOSAMINYLTRANSFERASE"/>
    <property type="match status" value="1"/>
</dbReference>
<evidence type="ECO:0000256" key="2">
    <source>
        <dbReference type="ARBA" id="ARBA00022734"/>
    </source>
</evidence>
<protein>
    <recommendedName>
        <fullName evidence="5">Polypeptide N-acetylgalactosaminyltransferase</fullName>
        <ecNumber evidence="5">2.4.1.-</ecNumber>
    </recommendedName>
    <alternativeName>
        <fullName evidence="5">Protein-UDP acetylgalactosaminyltransferase</fullName>
    </alternativeName>
</protein>